<dbReference type="AlphaFoldDB" id="A0A9P0P206"/>
<keyword evidence="3" id="KW-1185">Reference proteome</keyword>
<gene>
    <name evidence="2" type="ORF">ACAOBT_LOCUS5333</name>
</gene>
<dbReference type="Proteomes" id="UP001152888">
    <property type="component" value="Unassembled WGS sequence"/>
</dbReference>
<dbReference type="EMBL" id="CAKOFQ010006709">
    <property type="protein sequence ID" value="CAH1963665.1"/>
    <property type="molecule type" value="Genomic_DNA"/>
</dbReference>
<protein>
    <recommendedName>
        <fullName evidence="4">Protein YIPF3</fullName>
    </recommendedName>
</protein>
<keyword evidence="1" id="KW-1133">Transmembrane helix</keyword>
<sequence>MSSVIFIGSPHKSKRQEVCLKQLFLVSPYEILIRIIRSFVPPYNNKYQKVHVDLLGPLLGFVILTAFVTYGNSLKLLRVNITPVEFLCIYSFFMPIICYLLTRLAQSSITLYETVSLIGYAYYGHVVTLVFSFICFQEENNFFFFVCLIIFGGLSTLRLTMVILGTIPIPAARLLVCTTISIFNILCLVFLHFAFMHKTFVYSNSDL</sequence>
<dbReference type="OrthoDB" id="10256463at2759"/>
<organism evidence="2 3">
    <name type="scientific">Acanthoscelides obtectus</name>
    <name type="common">Bean weevil</name>
    <name type="synonym">Bruchus obtectus</name>
    <dbReference type="NCBI Taxonomy" id="200917"/>
    <lineage>
        <taxon>Eukaryota</taxon>
        <taxon>Metazoa</taxon>
        <taxon>Ecdysozoa</taxon>
        <taxon>Arthropoda</taxon>
        <taxon>Hexapoda</taxon>
        <taxon>Insecta</taxon>
        <taxon>Pterygota</taxon>
        <taxon>Neoptera</taxon>
        <taxon>Endopterygota</taxon>
        <taxon>Coleoptera</taxon>
        <taxon>Polyphaga</taxon>
        <taxon>Cucujiformia</taxon>
        <taxon>Chrysomeloidea</taxon>
        <taxon>Chrysomelidae</taxon>
        <taxon>Bruchinae</taxon>
        <taxon>Bruchini</taxon>
        <taxon>Acanthoscelides</taxon>
    </lineage>
</organism>
<comment type="caution">
    <text evidence="2">The sequence shown here is derived from an EMBL/GenBank/DDBJ whole genome shotgun (WGS) entry which is preliminary data.</text>
</comment>
<name>A0A9P0P206_ACAOB</name>
<keyword evidence="1" id="KW-0472">Membrane</keyword>
<feature type="transmembrane region" description="Helical" evidence="1">
    <location>
        <begin position="171"/>
        <end position="195"/>
    </location>
</feature>
<keyword evidence="1" id="KW-0812">Transmembrane</keyword>
<feature type="transmembrane region" description="Helical" evidence="1">
    <location>
        <begin position="54"/>
        <end position="72"/>
    </location>
</feature>
<accession>A0A9P0P206</accession>
<reference evidence="2" key="1">
    <citation type="submission" date="2022-03" db="EMBL/GenBank/DDBJ databases">
        <authorList>
            <person name="Sayadi A."/>
        </authorList>
    </citation>
    <scope>NUCLEOTIDE SEQUENCE</scope>
</reference>
<feature type="transmembrane region" description="Helical" evidence="1">
    <location>
        <begin position="143"/>
        <end position="165"/>
    </location>
</feature>
<evidence type="ECO:0000313" key="3">
    <source>
        <dbReference type="Proteomes" id="UP001152888"/>
    </source>
</evidence>
<evidence type="ECO:0000313" key="2">
    <source>
        <dbReference type="EMBL" id="CAH1963665.1"/>
    </source>
</evidence>
<evidence type="ECO:0008006" key="4">
    <source>
        <dbReference type="Google" id="ProtNLM"/>
    </source>
</evidence>
<proteinExistence type="predicted"/>
<evidence type="ECO:0000256" key="1">
    <source>
        <dbReference type="SAM" id="Phobius"/>
    </source>
</evidence>
<feature type="transmembrane region" description="Helical" evidence="1">
    <location>
        <begin position="117"/>
        <end position="136"/>
    </location>
</feature>
<feature type="transmembrane region" description="Helical" evidence="1">
    <location>
        <begin position="84"/>
        <end position="105"/>
    </location>
</feature>